<feature type="region of interest" description="Disordered" evidence="1">
    <location>
        <begin position="1"/>
        <end position="60"/>
    </location>
</feature>
<proteinExistence type="predicted"/>
<feature type="compositionally biased region" description="Basic and acidic residues" evidence="1">
    <location>
        <begin position="224"/>
        <end position="245"/>
    </location>
</feature>
<feature type="domain" description="ZNFX1" evidence="3">
    <location>
        <begin position="326"/>
        <end position="428"/>
    </location>
</feature>
<dbReference type="OrthoDB" id="5960672at2759"/>
<dbReference type="InterPro" id="IPR027417">
    <property type="entry name" value="P-loop_NTPase"/>
</dbReference>
<organism evidence="4 5">
    <name type="scientific">Desmophyllum pertusum</name>
    <dbReference type="NCBI Taxonomy" id="174260"/>
    <lineage>
        <taxon>Eukaryota</taxon>
        <taxon>Metazoa</taxon>
        <taxon>Cnidaria</taxon>
        <taxon>Anthozoa</taxon>
        <taxon>Hexacorallia</taxon>
        <taxon>Scleractinia</taxon>
        <taxon>Caryophylliina</taxon>
        <taxon>Caryophylliidae</taxon>
        <taxon>Desmophyllum</taxon>
    </lineage>
</organism>
<dbReference type="GO" id="GO:0031048">
    <property type="term" value="P:regulatory ncRNA-mediated heterochromatin formation"/>
    <property type="evidence" value="ECO:0007669"/>
    <property type="project" value="TreeGrafter"/>
</dbReference>
<feature type="compositionally biased region" description="Gly residues" evidence="1">
    <location>
        <begin position="11"/>
        <end position="55"/>
    </location>
</feature>
<dbReference type="Proteomes" id="UP001163046">
    <property type="component" value="Unassembled WGS sequence"/>
</dbReference>
<dbReference type="EMBL" id="MU827786">
    <property type="protein sequence ID" value="KAJ7333525.1"/>
    <property type="molecule type" value="Genomic_DNA"/>
</dbReference>
<sequence>MEKTMYRSDRGGGYGGRGGPRGGGRGWGRGGARGGGGGSRGGGRGGGRGGRGGDGPPENQRQVRLGFKALQDLETKTPDEIILDMTSSRCFPATESLLTQPVMRDDWIVLIVSVLTKACDCSSKEYLFKLLNLLPSSLFLNLHLRSYLNRLSASRMTPSDITVFLKNVVKLMNELLRRFPNSYAELPVSDLYCGTRMLSDTGQLTDDALVTEVDELMKLRSEKADELKRKEQEKQQRTRPRRDAGVNDDVNPPNDFRELSVIPTQADILSGERPFLRRNKIDGSYHDAEHYLDVQFRLLREDFVRPLREGIAKLLERIGSATIGALQDIRVYKDVSLLYPVCTSSGLRYRIKFDSTKLKHIRWENSKRLIYGSLMCLSKDKFDSFVFATVANRDLKELKQGTVDIQFIQLSDNVRLEAGDVYQMVESTSYFEAYRHVLEGLKEVESEKLPLQNYIVNCQKQVEPPAYLRNRLRGRVTFDLTPIMSKESRNSTAREMRLRLAGLSVRDNARKGTDVSLLNLASWPSAEDLGLDDSQFGALQMALTKEFVVIQGPPGTGKTYIGLKIANVLLHNKMKWDTGTELIDHDRDDAPPVSERRPILIVCYTNHALDQFLEGIHEFHPEGIVRVGGRSQSEVMKACSLSELKHQMHKDKSVPLHIRRAFYDAHQEMDHITTKLQGAAEDLKKCLENVLHEDDLNNRAPSMTADHYESLKQVLVGSVGHKENAILHWLQLSINSANDNQVQPVAVFPLNKHCGGLERVSRAKLATLSLITWADENDGNTMAPYSSKEHLTHSWKFPTIPEVTSIPGRQSRS</sequence>
<dbReference type="PANTHER" id="PTHR10887:SF341">
    <property type="entry name" value="NFX1-TYPE ZINC FINGER-CONTAINING PROTEIN 1"/>
    <property type="match status" value="1"/>
</dbReference>
<protein>
    <submittedName>
        <fullName evidence="4">NFX1-type zinc finger-containing protein 1</fullName>
    </submittedName>
</protein>
<comment type="caution">
    <text evidence="4">The sequence shown here is derived from an EMBL/GenBank/DDBJ whole genome shotgun (WGS) entry which is preliminary data.</text>
</comment>
<name>A0A9W9YCF1_9CNID</name>
<evidence type="ECO:0000256" key="1">
    <source>
        <dbReference type="SAM" id="MobiDB-lite"/>
    </source>
</evidence>
<evidence type="ECO:0000313" key="4">
    <source>
        <dbReference type="EMBL" id="KAJ7333525.1"/>
    </source>
</evidence>
<accession>A0A9W9YCF1</accession>
<feature type="compositionally biased region" description="Basic and acidic residues" evidence="1">
    <location>
        <begin position="1"/>
        <end position="10"/>
    </location>
</feature>
<evidence type="ECO:0000313" key="5">
    <source>
        <dbReference type="Proteomes" id="UP001163046"/>
    </source>
</evidence>
<keyword evidence="5" id="KW-1185">Reference proteome</keyword>
<gene>
    <name evidence="4" type="primary">ZNFX1_13</name>
    <name evidence="4" type="ORF">OS493_017062</name>
</gene>
<dbReference type="PANTHER" id="PTHR10887">
    <property type="entry name" value="DNA2/NAM7 HELICASE FAMILY"/>
    <property type="match status" value="1"/>
</dbReference>
<dbReference type="InterPro" id="IPR041677">
    <property type="entry name" value="DNA2/NAM7_AAA_11"/>
</dbReference>
<dbReference type="GO" id="GO:0004386">
    <property type="term" value="F:helicase activity"/>
    <property type="evidence" value="ECO:0007669"/>
    <property type="project" value="InterPro"/>
</dbReference>
<reference evidence="4" key="1">
    <citation type="submission" date="2023-01" db="EMBL/GenBank/DDBJ databases">
        <title>Genome assembly of the deep-sea coral Lophelia pertusa.</title>
        <authorList>
            <person name="Herrera S."/>
            <person name="Cordes E."/>
        </authorList>
    </citation>
    <scope>NUCLEOTIDE SEQUENCE</scope>
    <source>
        <strain evidence="4">USNM1676648</strain>
        <tissue evidence="4">Polyp</tissue>
    </source>
</reference>
<dbReference type="Pfam" id="PF25396">
    <property type="entry name" value="ZNFX1"/>
    <property type="match status" value="1"/>
</dbReference>
<feature type="domain" description="DNA2/NAM7 helicase helicase" evidence="2">
    <location>
        <begin position="531"/>
        <end position="691"/>
    </location>
</feature>
<dbReference type="InterPro" id="IPR057373">
    <property type="entry name" value="ZNFX1"/>
</dbReference>
<dbReference type="Gene3D" id="3.40.50.300">
    <property type="entry name" value="P-loop containing nucleotide triphosphate hydrolases"/>
    <property type="match status" value="1"/>
</dbReference>
<evidence type="ECO:0000259" key="2">
    <source>
        <dbReference type="Pfam" id="PF13086"/>
    </source>
</evidence>
<dbReference type="Pfam" id="PF13086">
    <property type="entry name" value="AAA_11"/>
    <property type="match status" value="1"/>
</dbReference>
<dbReference type="SUPFAM" id="SSF52540">
    <property type="entry name" value="P-loop containing nucleoside triphosphate hydrolases"/>
    <property type="match status" value="1"/>
</dbReference>
<evidence type="ECO:0000259" key="3">
    <source>
        <dbReference type="Pfam" id="PF25396"/>
    </source>
</evidence>
<dbReference type="InterPro" id="IPR045055">
    <property type="entry name" value="DNA2/NAM7-like"/>
</dbReference>
<feature type="region of interest" description="Disordered" evidence="1">
    <location>
        <begin position="224"/>
        <end position="253"/>
    </location>
</feature>
<dbReference type="GO" id="GO:0031380">
    <property type="term" value="C:nuclear RNA-directed RNA polymerase complex"/>
    <property type="evidence" value="ECO:0007669"/>
    <property type="project" value="TreeGrafter"/>
</dbReference>
<dbReference type="AlphaFoldDB" id="A0A9W9YCF1"/>